<sequence length="546" mass="62387">MTDEKGYTIYSDGVFDMPHLGHLRQLEQAKKMFPVCTLKVGVTDDEETLQLKGQIVNTMVERAEFLRHVRWVDEVIAPCPWIVTKQFMLEHGIDYVAHDDIPYSSCQKKTKGIQDASDHDIYGWLKEEGRFKATQRTAGVCTTDLVVRILQNYEDYVEKSINTGVNPRDLNIGATRANSIRVKKKINKWVRQLTDQITFTDVSLENKLEDKVEEIRNGIYTSLEQWVERHTTALREFVGEESGADSEGSEGSGSIEDEFVDVPSTTCPNSNTDEFQDITPTRASFNSATDDFMDVNCYKDAADSAGIASTTDDYDTREEVFVYTAGVFDLLHYGHARHFEQIKKSFNKVHLIVGVIPDDVAMKLKGRVMQQYKDRAAALQHIRWVDDIIEAPSTPITKQFLQENHIDYVVASPNIDYDADAARWLNENGRIVHMQRTPGISTSNIMMRILRNYETYIKRSLERGVGREDLKIGFTTANSIKLKSSIESWKKKFTQEVHKATLTDHPVGHEFDRLVDKIVGVVDGWRKDSKVIIDNFIKHTMWQGQE</sequence>
<comment type="similarity">
    <text evidence="1">Belongs to the cytidylyltransferase family.</text>
</comment>
<evidence type="ECO:0000256" key="5">
    <source>
        <dbReference type="ARBA" id="ARBA00023098"/>
    </source>
</evidence>
<dbReference type="CDD" id="cd02174">
    <property type="entry name" value="CCT"/>
    <property type="match status" value="1"/>
</dbReference>
<dbReference type="EC" id="2.7.7.15" evidence="8"/>
<keyword evidence="3" id="KW-0808">Transferase</keyword>
<evidence type="ECO:0000256" key="4">
    <source>
        <dbReference type="ARBA" id="ARBA00022695"/>
    </source>
</evidence>
<keyword evidence="5" id="KW-0443">Lipid metabolism</keyword>
<keyword evidence="4 11" id="KW-0548">Nucleotidyltransferase</keyword>
<dbReference type="InterPro" id="IPR014729">
    <property type="entry name" value="Rossmann-like_a/b/a_fold"/>
</dbReference>
<feature type="region of interest" description="Disordered" evidence="9">
    <location>
        <begin position="239"/>
        <end position="259"/>
    </location>
</feature>
<evidence type="ECO:0000256" key="7">
    <source>
        <dbReference type="ARBA" id="ARBA00023264"/>
    </source>
</evidence>
<dbReference type="GeneID" id="94194675"/>
<evidence type="ECO:0000256" key="8">
    <source>
        <dbReference type="ARBA" id="ARBA00026101"/>
    </source>
</evidence>
<evidence type="ECO:0000256" key="2">
    <source>
        <dbReference type="ARBA" id="ARBA00022516"/>
    </source>
</evidence>
<accession>A0AAV4LXJ0</accession>
<dbReference type="EMBL" id="BPLF01000002">
    <property type="protein sequence ID" value="GIX63194.1"/>
    <property type="molecule type" value="Genomic_DNA"/>
</dbReference>
<dbReference type="InterPro" id="IPR045049">
    <property type="entry name" value="Pcy1-like"/>
</dbReference>
<organism evidence="11 12">
    <name type="scientific">Babesia caballi</name>
    <dbReference type="NCBI Taxonomy" id="5871"/>
    <lineage>
        <taxon>Eukaryota</taxon>
        <taxon>Sar</taxon>
        <taxon>Alveolata</taxon>
        <taxon>Apicomplexa</taxon>
        <taxon>Aconoidasida</taxon>
        <taxon>Piroplasmida</taxon>
        <taxon>Babesiidae</taxon>
        <taxon>Babesia</taxon>
    </lineage>
</organism>
<dbReference type="PANTHER" id="PTHR10739">
    <property type="entry name" value="CYTIDYLYLTRANSFERASE"/>
    <property type="match status" value="1"/>
</dbReference>
<keyword evidence="6" id="KW-0594">Phospholipid biosynthesis</keyword>
<dbReference type="RefSeq" id="XP_067715263.1">
    <property type="nucleotide sequence ID" value="XM_067859162.1"/>
</dbReference>
<evidence type="ECO:0000256" key="3">
    <source>
        <dbReference type="ARBA" id="ARBA00022679"/>
    </source>
</evidence>
<dbReference type="Proteomes" id="UP001497744">
    <property type="component" value="Unassembled WGS sequence"/>
</dbReference>
<dbReference type="SUPFAM" id="SSF52374">
    <property type="entry name" value="Nucleotidylyl transferase"/>
    <property type="match status" value="2"/>
</dbReference>
<dbReference type="InterPro" id="IPR004821">
    <property type="entry name" value="Cyt_trans-like"/>
</dbReference>
<name>A0AAV4LXJ0_BABCB</name>
<proteinExistence type="inferred from homology"/>
<comment type="caution">
    <text evidence="11">The sequence shown here is derived from an EMBL/GenBank/DDBJ whole genome shotgun (WGS) entry which is preliminary data.</text>
</comment>
<evidence type="ECO:0000256" key="1">
    <source>
        <dbReference type="ARBA" id="ARBA00010101"/>
    </source>
</evidence>
<evidence type="ECO:0000259" key="10">
    <source>
        <dbReference type="Pfam" id="PF01467"/>
    </source>
</evidence>
<dbReference type="InterPro" id="IPR041723">
    <property type="entry name" value="CCT"/>
</dbReference>
<evidence type="ECO:0000256" key="9">
    <source>
        <dbReference type="SAM" id="MobiDB-lite"/>
    </source>
</evidence>
<protein>
    <recommendedName>
        <fullName evidence="8">choline-phosphate cytidylyltransferase</fullName>
        <ecNumber evidence="8">2.7.7.15</ecNumber>
    </recommendedName>
</protein>
<dbReference type="PANTHER" id="PTHR10739:SF13">
    <property type="entry name" value="CHOLINE-PHOSPHATE CYTIDYLYLTRANSFERASE"/>
    <property type="match status" value="1"/>
</dbReference>
<evidence type="ECO:0000313" key="12">
    <source>
        <dbReference type="Proteomes" id="UP001497744"/>
    </source>
</evidence>
<dbReference type="NCBIfam" id="TIGR00125">
    <property type="entry name" value="cyt_tran_rel"/>
    <property type="match status" value="2"/>
</dbReference>
<feature type="domain" description="Cytidyltransferase-like" evidence="10">
    <location>
        <begin position="323"/>
        <end position="446"/>
    </location>
</feature>
<evidence type="ECO:0000256" key="6">
    <source>
        <dbReference type="ARBA" id="ARBA00023209"/>
    </source>
</evidence>
<keyword evidence="2" id="KW-0444">Lipid biosynthesis</keyword>
<dbReference type="Gene3D" id="3.40.50.620">
    <property type="entry name" value="HUPs"/>
    <property type="match status" value="2"/>
</dbReference>
<gene>
    <name evidence="11" type="ORF">BcabD6B2_26290</name>
</gene>
<keyword evidence="12" id="KW-1185">Reference proteome</keyword>
<dbReference type="AlphaFoldDB" id="A0AAV4LXJ0"/>
<dbReference type="GO" id="GO:0031210">
    <property type="term" value="F:phosphatidylcholine binding"/>
    <property type="evidence" value="ECO:0007669"/>
    <property type="project" value="TreeGrafter"/>
</dbReference>
<dbReference type="Pfam" id="PF01467">
    <property type="entry name" value="CTP_transf_like"/>
    <property type="match status" value="2"/>
</dbReference>
<reference evidence="11 12" key="1">
    <citation type="submission" date="2021-06" db="EMBL/GenBank/DDBJ databases">
        <title>Genome sequence of Babesia caballi.</title>
        <authorList>
            <person name="Yamagishi J."/>
            <person name="Kidaka T."/>
            <person name="Ochi A."/>
        </authorList>
    </citation>
    <scope>NUCLEOTIDE SEQUENCE [LARGE SCALE GENOMIC DNA]</scope>
    <source>
        <strain evidence="11">USDA-D6B2</strain>
    </source>
</reference>
<feature type="domain" description="Cytidyltransferase-like" evidence="10">
    <location>
        <begin position="12"/>
        <end position="144"/>
    </location>
</feature>
<dbReference type="GO" id="GO:0004105">
    <property type="term" value="F:choline-phosphate cytidylyltransferase activity"/>
    <property type="evidence" value="ECO:0007669"/>
    <property type="project" value="UniProtKB-EC"/>
</dbReference>
<keyword evidence="7" id="KW-1208">Phospholipid metabolism</keyword>
<evidence type="ECO:0000313" key="11">
    <source>
        <dbReference type="EMBL" id="GIX63194.1"/>
    </source>
</evidence>